<evidence type="ECO:0000313" key="3">
    <source>
        <dbReference type="WBParaSite" id="Minc3s00536g13930"/>
    </source>
</evidence>
<name>A0A914LIN8_MELIC</name>
<keyword evidence="2" id="KW-1185">Reference proteome</keyword>
<sequence>MELTSKHKPSMVSYIFANIIVANTTIMLNILTTVPMKWNKRKTANNKPNNKNNKRRDYTRYTIVFSGVSNINNNQYNTTYANKKPLK</sequence>
<evidence type="ECO:0000313" key="2">
    <source>
        <dbReference type="Proteomes" id="UP000887563"/>
    </source>
</evidence>
<accession>A0A914LIN8</accession>
<keyword evidence="1" id="KW-1133">Transmembrane helix</keyword>
<dbReference type="Proteomes" id="UP000887563">
    <property type="component" value="Unplaced"/>
</dbReference>
<protein>
    <submittedName>
        <fullName evidence="3">Uncharacterized protein</fullName>
    </submittedName>
</protein>
<dbReference type="AlphaFoldDB" id="A0A914LIN8"/>
<feature type="transmembrane region" description="Helical" evidence="1">
    <location>
        <begin position="12"/>
        <end position="32"/>
    </location>
</feature>
<organism evidence="2 3">
    <name type="scientific">Meloidogyne incognita</name>
    <name type="common">Southern root-knot nematode worm</name>
    <name type="synonym">Oxyuris incognita</name>
    <dbReference type="NCBI Taxonomy" id="6306"/>
    <lineage>
        <taxon>Eukaryota</taxon>
        <taxon>Metazoa</taxon>
        <taxon>Ecdysozoa</taxon>
        <taxon>Nematoda</taxon>
        <taxon>Chromadorea</taxon>
        <taxon>Rhabditida</taxon>
        <taxon>Tylenchina</taxon>
        <taxon>Tylenchomorpha</taxon>
        <taxon>Tylenchoidea</taxon>
        <taxon>Meloidogynidae</taxon>
        <taxon>Meloidogyninae</taxon>
        <taxon>Meloidogyne</taxon>
        <taxon>Meloidogyne incognita group</taxon>
    </lineage>
</organism>
<dbReference type="WBParaSite" id="Minc3s00536g13930">
    <property type="protein sequence ID" value="Minc3s00536g13930"/>
    <property type="gene ID" value="Minc3s00536g13930"/>
</dbReference>
<evidence type="ECO:0000256" key="1">
    <source>
        <dbReference type="SAM" id="Phobius"/>
    </source>
</evidence>
<keyword evidence="1" id="KW-0812">Transmembrane</keyword>
<proteinExistence type="predicted"/>
<keyword evidence="1" id="KW-0472">Membrane</keyword>
<reference evidence="3" key="1">
    <citation type="submission" date="2022-11" db="UniProtKB">
        <authorList>
            <consortium name="WormBaseParasite"/>
        </authorList>
    </citation>
    <scope>IDENTIFICATION</scope>
</reference>